<dbReference type="InterPro" id="IPR050228">
    <property type="entry name" value="Carboxylesterase_BioH"/>
</dbReference>
<name>A0AA38RCE3_9PEZI</name>
<organism evidence="2 3">
    <name type="scientific">Pleurostoma richardsiae</name>
    <dbReference type="NCBI Taxonomy" id="41990"/>
    <lineage>
        <taxon>Eukaryota</taxon>
        <taxon>Fungi</taxon>
        <taxon>Dikarya</taxon>
        <taxon>Ascomycota</taxon>
        <taxon>Pezizomycotina</taxon>
        <taxon>Sordariomycetes</taxon>
        <taxon>Sordariomycetidae</taxon>
        <taxon>Calosphaeriales</taxon>
        <taxon>Pleurostomataceae</taxon>
        <taxon>Pleurostoma</taxon>
    </lineage>
</organism>
<gene>
    <name evidence="2" type="ORF">NKR23_g9485</name>
</gene>
<dbReference type="AlphaFoldDB" id="A0AA38RCE3"/>
<dbReference type="InterPro" id="IPR029058">
    <property type="entry name" value="AB_hydrolase_fold"/>
</dbReference>
<dbReference type="Pfam" id="PF00561">
    <property type="entry name" value="Abhydrolase_1"/>
    <property type="match status" value="1"/>
</dbReference>
<protein>
    <submittedName>
        <fullName evidence="2">Ab hydrolase superfamily protein yisy</fullName>
    </submittedName>
</protein>
<sequence>MTVSFIDTDGGKLAVEVEGEGPLIVCSPGLGDTRDAYAPVAAQLVASGFRVARVDLRGHGDSSARFNRYGDEATADDFLTVIGELGGGPAVLAGASMSAAAAVIAAGRHPDNVAGLVLLGPFLRNGVGSVMRCVLYAAFLRPWGPLFWRTYAAKMWPGLGDKAGERAAHSTELLTRPGRWEAFHASSAADHSVVAPWIGQVKAPVLVVIGDADPDWNDPLAEAEWVASNFSDVEKIEVHGAGHAPMFEKPDVVGPAFVQFAEKIRAGGAFKAANAPSGAS</sequence>
<feature type="domain" description="AB hydrolase-1" evidence="1">
    <location>
        <begin position="22"/>
        <end position="250"/>
    </location>
</feature>
<dbReference type="Proteomes" id="UP001174694">
    <property type="component" value="Unassembled WGS sequence"/>
</dbReference>
<evidence type="ECO:0000313" key="3">
    <source>
        <dbReference type="Proteomes" id="UP001174694"/>
    </source>
</evidence>
<evidence type="ECO:0000313" key="2">
    <source>
        <dbReference type="EMBL" id="KAJ9136892.1"/>
    </source>
</evidence>
<dbReference type="PRINTS" id="PR00412">
    <property type="entry name" value="EPOXHYDRLASE"/>
</dbReference>
<evidence type="ECO:0000259" key="1">
    <source>
        <dbReference type="Pfam" id="PF00561"/>
    </source>
</evidence>
<keyword evidence="2" id="KW-0378">Hydrolase</keyword>
<accession>A0AA38RCE3</accession>
<dbReference type="PANTHER" id="PTHR43194">
    <property type="entry name" value="HYDROLASE ALPHA/BETA FOLD FAMILY"/>
    <property type="match status" value="1"/>
</dbReference>
<reference evidence="2" key="1">
    <citation type="submission" date="2022-07" db="EMBL/GenBank/DDBJ databases">
        <title>Fungi with potential for degradation of polypropylene.</title>
        <authorList>
            <person name="Gostincar C."/>
        </authorList>
    </citation>
    <scope>NUCLEOTIDE SEQUENCE</scope>
    <source>
        <strain evidence="2">EXF-13308</strain>
    </source>
</reference>
<dbReference type="InterPro" id="IPR000639">
    <property type="entry name" value="Epox_hydrolase-like"/>
</dbReference>
<comment type="caution">
    <text evidence="2">The sequence shown here is derived from an EMBL/GenBank/DDBJ whole genome shotgun (WGS) entry which is preliminary data.</text>
</comment>
<dbReference type="SUPFAM" id="SSF53474">
    <property type="entry name" value="alpha/beta-Hydrolases"/>
    <property type="match status" value="1"/>
</dbReference>
<dbReference type="Gene3D" id="3.40.50.1820">
    <property type="entry name" value="alpha/beta hydrolase"/>
    <property type="match status" value="1"/>
</dbReference>
<dbReference type="GO" id="GO:0016787">
    <property type="term" value="F:hydrolase activity"/>
    <property type="evidence" value="ECO:0007669"/>
    <property type="project" value="UniProtKB-KW"/>
</dbReference>
<dbReference type="EMBL" id="JANBVO010000037">
    <property type="protein sequence ID" value="KAJ9136892.1"/>
    <property type="molecule type" value="Genomic_DNA"/>
</dbReference>
<keyword evidence="3" id="KW-1185">Reference proteome</keyword>
<dbReference type="PANTHER" id="PTHR43194:SF2">
    <property type="entry name" value="PEROXISOMAL MEMBRANE PROTEIN LPX1"/>
    <property type="match status" value="1"/>
</dbReference>
<proteinExistence type="predicted"/>
<dbReference type="InterPro" id="IPR000073">
    <property type="entry name" value="AB_hydrolase_1"/>
</dbReference>